<protein>
    <submittedName>
        <fullName evidence="1">Uncharacterized protein</fullName>
    </submittedName>
</protein>
<accession>A0A9W9PZS9</accession>
<dbReference type="Proteomes" id="UP001147746">
    <property type="component" value="Unassembled WGS sequence"/>
</dbReference>
<sequence length="66" mass="7313">MALQRTKTGTGCSAFDLGDMEMMGVQEIFLFYPSFVVLYSKRLVTHYVFESIDGGSYMSGDVRTAG</sequence>
<dbReference type="AlphaFoldDB" id="A0A9W9PZS9"/>
<name>A0A9W9PZS9_9EURO</name>
<dbReference type="EMBL" id="JAPZBO010000005">
    <property type="protein sequence ID" value="KAJ5315757.1"/>
    <property type="molecule type" value="Genomic_DNA"/>
</dbReference>
<keyword evidence="2" id="KW-1185">Reference proteome</keyword>
<gene>
    <name evidence="1" type="ORF">N7476_006064</name>
</gene>
<reference evidence="1" key="2">
    <citation type="journal article" date="2023" name="IMA Fungus">
        <title>Comparative genomic study of the Penicillium genus elucidates a diverse pangenome and 15 lateral gene transfer events.</title>
        <authorList>
            <person name="Petersen C."/>
            <person name="Sorensen T."/>
            <person name="Nielsen M.R."/>
            <person name="Sondergaard T.E."/>
            <person name="Sorensen J.L."/>
            <person name="Fitzpatrick D.A."/>
            <person name="Frisvad J.C."/>
            <person name="Nielsen K.L."/>
        </authorList>
    </citation>
    <scope>NUCLEOTIDE SEQUENCE</scope>
    <source>
        <strain evidence="1">IBT 21472</strain>
    </source>
</reference>
<reference evidence="1" key="1">
    <citation type="submission" date="2022-12" db="EMBL/GenBank/DDBJ databases">
        <authorList>
            <person name="Petersen C."/>
        </authorList>
    </citation>
    <scope>NUCLEOTIDE SEQUENCE</scope>
    <source>
        <strain evidence="1">IBT 21472</strain>
    </source>
</reference>
<comment type="caution">
    <text evidence="1">The sequence shown here is derived from an EMBL/GenBank/DDBJ whole genome shotgun (WGS) entry which is preliminary data.</text>
</comment>
<proteinExistence type="predicted"/>
<evidence type="ECO:0000313" key="1">
    <source>
        <dbReference type="EMBL" id="KAJ5315757.1"/>
    </source>
</evidence>
<evidence type="ECO:0000313" key="2">
    <source>
        <dbReference type="Proteomes" id="UP001147746"/>
    </source>
</evidence>
<organism evidence="1 2">
    <name type="scientific">Penicillium atrosanguineum</name>
    <dbReference type="NCBI Taxonomy" id="1132637"/>
    <lineage>
        <taxon>Eukaryota</taxon>
        <taxon>Fungi</taxon>
        <taxon>Dikarya</taxon>
        <taxon>Ascomycota</taxon>
        <taxon>Pezizomycotina</taxon>
        <taxon>Eurotiomycetes</taxon>
        <taxon>Eurotiomycetidae</taxon>
        <taxon>Eurotiales</taxon>
        <taxon>Aspergillaceae</taxon>
        <taxon>Penicillium</taxon>
    </lineage>
</organism>